<reference evidence="1 2" key="1">
    <citation type="submission" date="2014-01" db="EMBL/GenBank/DDBJ databases">
        <authorList>
            <person name="Dobos K."/>
            <person name="Lenaerts A."/>
            <person name="Ordway D."/>
            <person name="DeGroote M.A."/>
            <person name="Parker T."/>
            <person name="Sizemore C."/>
            <person name="Tallon L.J."/>
            <person name="Sadzewicz L.K."/>
            <person name="Sengamalay N."/>
            <person name="Fraser C.M."/>
            <person name="Hine E."/>
            <person name="Shefchek K.A."/>
            <person name="Das S.P."/>
            <person name="Tettelin H."/>
        </authorList>
    </citation>
    <scope>NUCLEOTIDE SEQUENCE [LARGE SCALE GENOMIC DNA]</scope>
    <source>
        <strain evidence="1 2">Harvey</strain>
    </source>
</reference>
<gene>
    <name evidence="1" type="ORF">I551_4989</name>
</gene>
<evidence type="ECO:0000313" key="1">
    <source>
        <dbReference type="EMBL" id="EUA88500.1"/>
    </source>
</evidence>
<name>A0ABP3AFH8_MYCUL</name>
<dbReference type="EMBL" id="JAOL01000139">
    <property type="protein sequence ID" value="EUA88500.1"/>
    <property type="molecule type" value="Genomic_DNA"/>
</dbReference>
<protein>
    <submittedName>
        <fullName evidence="1">Uncharacterized protein</fullName>
    </submittedName>
</protein>
<proteinExistence type="predicted"/>
<organism evidence="1 2">
    <name type="scientific">Mycobacterium ulcerans str. Harvey</name>
    <dbReference type="NCBI Taxonomy" id="1299332"/>
    <lineage>
        <taxon>Bacteria</taxon>
        <taxon>Bacillati</taxon>
        <taxon>Actinomycetota</taxon>
        <taxon>Actinomycetes</taxon>
        <taxon>Mycobacteriales</taxon>
        <taxon>Mycobacteriaceae</taxon>
        <taxon>Mycobacterium</taxon>
        <taxon>Mycobacterium ulcerans group</taxon>
    </lineage>
</organism>
<comment type="caution">
    <text evidence="1">The sequence shown here is derived from an EMBL/GenBank/DDBJ whole genome shotgun (WGS) entry which is preliminary data.</text>
</comment>
<accession>A0ABP3AFH8</accession>
<evidence type="ECO:0000313" key="2">
    <source>
        <dbReference type="Proteomes" id="UP000020681"/>
    </source>
</evidence>
<keyword evidence="2" id="KW-1185">Reference proteome</keyword>
<sequence length="37" mass="3611">MGNGGSIGSGVALTVGLATVPSVSDQIVVLVPCRVEQ</sequence>
<dbReference type="Proteomes" id="UP000020681">
    <property type="component" value="Unassembled WGS sequence"/>
</dbReference>